<dbReference type="Gene3D" id="1.20.1250.20">
    <property type="entry name" value="MFS general substrate transporter like domains"/>
    <property type="match status" value="1"/>
</dbReference>
<dbReference type="InterPro" id="IPR009716">
    <property type="entry name" value="Ferroportin-1"/>
</dbReference>
<feature type="transmembrane region" description="Helical" evidence="7">
    <location>
        <begin position="468"/>
        <end position="490"/>
    </location>
</feature>
<keyword evidence="6 7" id="KW-0472">Membrane</keyword>
<feature type="transmembrane region" description="Helical" evidence="7">
    <location>
        <begin position="264"/>
        <end position="289"/>
    </location>
</feature>
<dbReference type="GO" id="GO:0005381">
    <property type="term" value="F:iron ion transmembrane transporter activity"/>
    <property type="evidence" value="ECO:0007669"/>
    <property type="project" value="UniProtKB-UniRule"/>
</dbReference>
<feature type="transmembrane region" description="Helical" evidence="7">
    <location>
        <begin position="435"/>
        <end position="456"/>
    </location>
</feature>
<name>A0A816TCS9_BRANA</name>
<evidence type="ECO:0000313" key="8">
    <source>
        <dbReference type="EMBL" id="CAF2094808.1"/>
    </source>
</evidence>
<comment type="subcellular location">
    <subcellularLocation>
        <location evidence="1 7">Membrane</location>
        <topology evidence="1 7">Multi-pass membrane protein</topology>
    </subcellularLocation>
</comment>
<sequence>MTENELLSYFGRLSPDDFNKLKIHHASFTEFLFTWREKRQDTVPEPLVQEKHLDTCWAIALFKGRILPSVNESLREEPIDIDVTVLDSDVLDRGNVASYMLMGGVAASRFGLWMFDLAVIQQMQKMENATEAVTVVQQDEEREVEGLGQPQNPPPPVRRRFIISLYVGYFLARWGARTWEFSVALYMIYLWPNSLLLAAIYGAIESGSTAIFGPIVGRWIEGMDYVKVLRLWLLCQNLSYIIAGGAVIKLLLDYDLKPRNIPVFATLIALTNVAGAIGVLSTLGGTILIERDWAVVMSEGHPPAVLTRMNSVIRGTDLSSKLLSPVITGLIISFVSLKASAITFAFWAIITAWVEYWLFISVYSGVPTIAQSNERRILRSMTNLVEETDAPVSVSIVPGTEEGNPPRRTAMLKVFDRVSKSSFVGAWRVYIKQEVVLPGVSLALLFFTVLSFGTLMTATLQWEGIPTYIIGIGRGISATVGLAATVVYPLMQSRISTLRTGLWSLWSQWSCLLVCVGSIWVKKGNIASYMLMGGVAASRLGLWMFDLAVIQQMQDQVSESDRCVVGGVQNSLQSALDLMAYVLGIIVSNPKDFWILTIISFSTVTLAGLIYTVHLYRIRNHIFHFEKIPLLSKCLFKFILPSRGET</sequence>
<keyword evidence="7" id="KW-0406">Ion transport</keyword>
<feature type="transmembrane region" description="Helical" evidence="7">
    <location>
        <begin position="322"/>
        <end position="350"/>
    </location>
</feature>
<evidence type="ECO:0000256" key="3">
    <source>
        <dbReference type="ARBA" id="ARBA00022448"/>
    </source>
</evidence>
<dbReference type="Pfam" id="PF06963">
    <property type="entry name" value="FPN1"/>
    <property type="match status" value="2"/>
</dbReference>
<dbReference type="CDD" id="cd17480">
    <property type="entry name" value="MFS_SLC40A1_like"/>
    <property type="match status" value="1"/>
</dbReference>
<feature type="transmembrane region" description="Helical" evidence="7">
    <location>
        <begin position="195"/>
        <end position="216"/>
    </location>
</feature>
<evidence type="ECO:0000256" key="4">
    <source>
        <dbReference type="ARBA" id="ARBA00022692"/>
    </source>
</evidence>
<evidence type="ECO:0000256" key="6">
    <source>
        <dbReference type="ARBA" id="ARBA00023136"/>
    </source>
</evidence>
<dbReference type="PANTHER" id="PTHR11660">
    <property type="entry name" value="SOLUTE CARRIER FAMILY 40 MEMBER"/>
    <property type="match status" value="1"/>
</dbReference>
<feature type="transmembrane region" description="Helical" evidence="7">
    <location>
        <begin position="593"/>
        <end position="613"/>
    </location>
</feature>
<gene>
    <name evidence="8" type="ORF">DARMORV10_A05P07590.1</name>
</gene>
<keyword evidence="5 7" id="KW-1133">Transmembrane helix</keyword>
<evidence type="ECO:0000256" key="1">
    <source>
        <dbReference type="ARBA" id="ARBA00004141"/>
    </source>
</evidence>
<dbReference type="PANTHER" id="PTHR11660:SF68">
    <property type="entry name" value="SOLUTE CARRIER FAMILY 40 MEMBER 1"/>
    <property type="match status" value="1"/>
</dbReference>
<reference evidence="8" key="1">
    <citation type="submission" date="2021-01" db="EMBL/GenBank/DDBJ databases">
        <authorList>
            <consortium name="Genoscope - CEA"/>
            <person name="William W."/>
        </authorList>
    </citation>
    <scope>NUCLEOTIDE SEQUENCE</scope>
</reference>
<keyword evidence="3 7" id="KW-0813">Transport</keyword>
<keyword evidence="4 7" id="KW-0812">Transmembrane</keyword>
<comment type="caution">
    <text evidence="7">Lacks conserved residue(s) required for the propagation of feature annotation.</text>
</comment>
<evidence type="ECO:0000256" key="5">
    <source>
        <dbReference type="ARBA" id="ARBA00022989"/>
    </source>
</evidence>
<dbReference type="EMBL" id="HG994359">
    <property type="protein sequence ID" value="CAF2094808.1"/>
    <property type="molecule type" value="Genomic_DNA"/>
</dbReference>
<evidence type="ECO:0000256" key="2">
    <source>
        <dbReference type="ARBA" id="ARBA00006279"/>
    </source>
</evidence>
<dbReference type="InterPro" id="IPR036259">
    <property type="entry name" value="MFS_trans_sf"/>
</dbReference>
<dbReference type="AlphaFoldDB" id="A0A816TCS9"/>
<accession>A0A816TCS9</accession>
<evidence type="ECO:0000256" key="7">
    <source>
        <dbReference type="RuleBase" id="RU365065"/>
    </source>
</evidence>
<comment type="similarity">
    <text evidence="2 7">Belongs to the ferroportin (FP) (TC 2.A.100) family. SLC40A subfamily.</text>
</comment>
<organism evidence="8">
    <name type="scientific">Brassica napus</name>
    <name type="common">Rape</name>
    <dbReference type="NCBI Taxonomy" id="3708"/>
    <lineage>
        <taxon>Eukaryota</taxon>
        <taxon>Viridiplantae</taxon>
        <taxon>Streptophyta</taxon>
        <taxon>Embryophyta</taxon>
        <taxon>Tracheophyta</taxon>
        <taxon>Spermatophyta</taxon>
        <taxon>Magnoliopsida</taxon>
        <taxon>eudicotyledons</taxon>
        <taxon>Gunneridae</taxon>
        <taxon>Pentapetalae</taxon>
        <taxon>rosids</taxon>
        <taxon>malvids</taxon>
        <taxon>Brassicales</taxon>
        <taxon>Brassicaceae</taxon>
        <taxon>Brassiceae</taxon>
        <taxon>Brassica</taxon>
    </lineage>
</organism>
<dbReference type="GO" id="GO:0016020">
    <property type="term" value="C:membrane"/>
    <property type="evidence" value="ECO:0007669"/>
    <property type="project" value="UniProtKB-SubCell"/>
</dbReference>
<feature type="transmembrane region" description="Helical" evidence="7">
    <location>
        <begin position="502"/>
        <end position="520"/>
    </location>
</feature>
<dbReference type="SUPFAM" id="SSF103473">
    <property type="entry name" value="MFS general substrate transporter"/>
    <property type="match status" value="1"/>
</dbReference>
<dbReference type="Proteomes" id="UP001295469">
    <property type="component" value="Chromosome A05"/>
</dbReference>
<protein>
    <recommendedName>
        <fullName evidence="7">Solute carrier family 40 member</fullName>
    </recommendedName>
</protein>
<feature type="transmembrane region" description="Helical" evidence="7">
    <location>
        <begin position="228"/>
        <end position="252"/>
    </location>
</feature>
<proteinExistence type="inferred from homology"/>
<comment type="function">
    <text evidence="7">May be involved in iron transport and iron homeostasis.</text>
</comment>